<accession>A0A512JIL9</accession>
<proteinExistence type="predicted"/>
<dbReference type="AlphaFoldDB" id="A0A512JIL9"/>
<evidence type="ECO:0000313" key="2">
    <source>
        <dbReference type="Proteomes" id="UP000321750"/>
    </source>
</evidence>
<name>A0A512JIL9_9HYPH</name>
<gene>
    <name evidence="1" type="ORF">MGN01_16500</name>
</gene>
<dbReference type="Proteomes" id="UP000321750">
    <property type="component" value="Unassembled WGS sequence"/>
</dbReference>
<evidence type="ECO:0008006" key="3">
    <source>
        <dbReference type="Google" id="ProtNLM"/>
    </source>
</evidence>
<protein>
    <recommendedName>
        <fullName evidence="3">Mu-like prophage DNA circulation protein</fullName>
    </recommendedName>
</protein>
<sequence length="224" mass="23670">MTYSQRRRAAAALQSVLEALIASGGDGAGQAGADLRRLCGALSGSAGDQVQAGTFGPPLRACFEAATAAGATLSGMDRVRAVAQSVTDSDLPVQRVAQTAARYALAQMARILAATTFTSRQDIDDALARVNVAFQLAEDFAAGRFDQRVWRSLTALHAAVVRDLTRRARPLPRMVTYAFGARLPLLALANRLYGDAGRSSELLAENRGVVHPLFMPADGRALSN</sequence>
<organism evidence="1 2">
    <name type="scientific">Methylobacterium gnaphalii</name>
    <dbReference type="NCBI Taxonomy" id="1010610"/>
    <lineage>
        <taxon>Bacteria</taxon>
        <taxon>Pseudomonadati</taxon>
        <taxon>Pseudomonadota</taxon>
        <taxon>Alphaproteobacteria</taxon>
        <taxon>Hyphomicrobiales</taxon>
        <taxon>Methylobacteriaceae</taxon>
        <taxon>Methylobacterium</taxon>
    </lineage>
</organism>
<reference evidence="1 2" key="1">
    <citation type="submission" date="2019-07" db="EMBL/GenBank/DDBJ databases">
        <title>Whole genome shotgun sequence of Methylobacterium gnaphalii NBRC 107716.</title>
        <authorList>
            <person name="Hosoyama A."/>
            <person name="Uohara A."/>
            <person name="Ohji S."/>
            <person name="Ichikawa N."/>
        </authorList>
    </citation>
    <scope>NUCLEOTIDE SEQUENCE [LARGE SCALE GENOMIC DNA]</scope>
    <source>
        <strain evidence="1 2">NBRC 107716</strain>
    </source>
</reference>
<dbReference type="RefSeq" id="WP_147046107.1">
    <property type="nucleotide sequence ID" value="NZ_BJZV01000007.1"/>
</dbReference>
<comment type="caution">
    <text evidence="1">The sequence shown here is derived from an EMBL/GenBank/DDBJ whole genome shotgun (WGS) entry which is preliminary data.</text>
</comment>
<dbReference type="EMBL" id="BJZV01000007">
    <property type="protein sequence ID" value="GEP09805.1"/>
    <property type="molecule type" value="Genomic_DNA"/>
</dbReference>
<evidence type="ECO:0000313" key="1">
    <source>
        <dbReference type="EMBL" id="GEP09805.1"/>
    </source>
</evidence>
<dbReference type="OrthoDB" id="378644at2"/>
<keyword evidence="2" id="KW-1185">Reference proteome</keyword>